<evidence type="ECO:0000256" key="3">
    <source>
        <dbReference type="ARBA" id="ARBA00022692"/>
    </source>
</evidence>
<dbReference type="PANTHER" id="PTHR43086">
    <property type="entry name" value="VERY-LONG-CHAIN 3-OXOOACYL-COA REDUCTASE"/>
    <property type="match status" value="1"/>
</dbReference>
<organism evidence="13 14">
    <name type="scientific">Lodderomyces beijingensis</name>
    <dbReference type="NCBI Taxonomy" id="1775926"/>
    <lineage>
        <taxon>Eukaryota</taxon>
        <taxon>Fungi</taxon>
        <taxon>Dikarya</taxon>
        <taxon>Ascomycota</taxon>
        <taxon>Saccharomycotina</taxon>
        <taxon>Pichiomycetes</taxon>
        <taxon>Debaryomycetaceae</taxon>
        <taxon>Candida/Lodderomyces clade</taxon>
        <taxon>Lodderomyces</taxon>
    </lineage>
</organism>
<reference evidence="13 14" key="1">
    <citation type="submission" date="2024-03" db="EMBL/GenBank/DDBJ databases">
        <authorList>
            <person name="Brejova B."/>
        </authorList>
    </citation>
    <scope>NUCLEOTIDE SEQUENCE [LARGE SCALE GENOMIC DNA]</scope>
    <source>
        <strain evidence="13 14">CBS 14171</strain>
    </source>
</reference>
<evidence type="ECO:0000256" key="7">
    <source>
        <dbReference type="ARBA" id="ARBA00022989"/>
    </source>
</evidence>
<keyword evidence="8 12" id="KW-0560">Oxidoreductase</keyword>
<evidence type="ECO:0000256" key="1">
    <source>
        <dbReference type="ARBA" id="ARBA00005194"/>
    </source>
</evidence>
<dbReference type="PROSITE" id="PS00061">
    <property type="entry name" value="ADH_SHORT"/>
    <property type="match status" value="1"/>
</dbReference>
<dbReference type="EMBL" id="OZ022406">
    <property type="protein sequence ID" value="CAK9437390.1"/>
    <property type="molecule type" value="Genomic_DNA"/>
</dbReference>
<keyword evidence="11 12" id="KW-0275">Fatty acid biosynthesis</keyword>
<keyword evidence="6 12" id="KW-0521">NADP</keyword>
<evidence type="ECO:0000256" key="9">
    <source>
        <dbReference type="ARBA" id="ARBA00023098"/>
    </source>
</evidence>
<keyword evidence="3 12" id="KW-0812">Transmembrane</keyword>
<dbReference type="PRINTS" id="PR00081">
    <property type="entry name" value="GDHRDH"/>
</dbReference>
<dbReference type="InterPro" id="IPR036291">
    <property type="entry name" value="NAD(P)-bd_dom_sf"/>
</dbReference>
<keyword evidence="10 12" id="KW-0472">Membrane</keyword>
<dbReference type="GeneID" id="92206964"/>
<comment type="function">
    <text evidence="12">Component of the microsomal membrane bound fatty acid elongation system, which produces the 26-carbon very long-chain fatty acids (VLCFA) from palmitate. Catalyzes the reduction of the 3-ketoacyl-CoA intermediate that is formed in each cycle of fatty acid elongation. VLCFAs serve as precursors for ceramide and sphingolipids.</text>
</comment>
<dbReference type="Proteomes" id="UP001497383">
    <property type="component" value="Chromosome 2"/>
</dbReference>
<dbReference type="InterPro" id="IPR020904">
    <property type="entry name" value="Sc_DH/Rdtase_CS"/>
</dbReference>
<keyword evidence="5 12" id="KW-0276">Fatty acid metabolism</keyword>
<name>A0ABP0ZHA6_9ASCO</name>
<comment type="subcellular location">
    <subcellularLocation>
        <location evidence="12">Endoplasmic reticulum membrane</location>
        <topology evidence="12">Single-pass membrane protein</topology>
    </subcellularLocation>
</comment>
<dbReference type="InterPro" id="IPR002347">
    <property type="entry name" value="SDR_fam"/>
</dbReference>
<evidence type="ECO:0000256" key="8">
    <source>
        <dbReference type="ARBA" id="ARBA00023002"/>
    </source>
</evidence>
<dbReference type="SUPFAM" id="SSF51735">
    <property type="entry name" value="NAD(P)-binding Rossmann-fold domains"/>
    <property type="match status" value="1"/>
</dbReference>
<comment type="similarity">
    <text evidence="12">Belongs to the short-chain dehydrogenases/reductases (SDR) family.</text>
</comment>
<evidence type="ECO:0000256" key="5">
    <source>
        <dbReference type="ARBA" id="ARBA00022832"/>
    </source>
</evidence>
<sequence length="360" mass="39242">MTSSITSIPQVDQFLQSIVDSEYAQYALLVPLLFGTLKLTILLLRFGSLIFDTFILPPVDYRKFGAYTGNWAVVTGASDGIGKEFALQLAKRGMSIVLVSRTQSKLELLAKEISATYKVGTKIVAFDAAADDEANYSELEKAIFDTPVTILVNNVGQSHSIPVPFLETEQKELRDIITINNTATLRITQIVAPNIVSTVERANTTNSKSARLKGLVLTMGSFGGLLPTPYLATYSGSKAFLQAWSSALAGELAPFGVDVELVISYLVTSAMSKIKRPSATIPTPKQFVAATLNSVGRRNGAQDRFATSTPYWTHALMHFAIENTVGVYSKIANTLNLKMHQSIRARALKKQKRLAGEKQD</sequence>
<evidence type="ECO:0000313" key="13">
    <source>
        <dbReference type="EMBL" id="CAK9437390.1"/>
    </source>
</evidence>
<evidence type="ECO:0000256" key="4">
    <source>
        <dbReference type="ARBA" id="ARBA00022824"/>
    </source>
</evidence>
<feature type="active site" description="Proton acceptor" evidence="12">
    <location>
        <position position="234"/>
    </location>
</feature>
<feature type="binding site" evidence="12">
    <location>
        <position position="221"/>
    </location>
    <ligand>
        <name>substrate</name>
    </ligand>
</feature>
<keyword evidence="2 12" id="KW-0444">Lipid biosynthesis</keyword>
<comment type="catalytic activity">
    <reaction evidence="12">
        <text>a very-long-chain (3R)-3-hydroxyacyl-CoA + NADP(+) = a very-long-chain 3-oxoacyl-CoA + NADPH + H(+)</text>
        <dbReference type="Rhea" id="RHEA:48680"/>
        <dbReference type="ChEBI" id="CHEBI:15378"/>
        <dbReference type="ChEBI" id="CHEBI:57783"/>
        <dbReference type="ChEBI" id="CHEBI:58349"/>
        <dbReference type="ChEBI" id="CHEBI:85440"/>
        <dbReference type="ChEBI" id="CHEBI:90725"/>
        <dbReference type="EC" id="1.1.1.330"/>
    </reaction>
</comment>
<evidence type="ECO:0000256" key="10">
    <source>
        <dbReference type="ARBA" id="ARBA00023136"/>
    </source>
</evidence>
<dbReference type="CDD" id="cd05356">
    <property type="entry name" value="17beta-HSD1_like_SDR_c"/>
    <property type="match status" value="1"/>
</dbReference>
<keyword evidence="14" id="KW-1185">Reference proteome</keyword>
<dbReference type="PANTHER" id="PTHR43086:SF2">
    <property type="entry name" value="HYDROXYSTEROID DEHYDROGENASE-LIKE PROTEIN 1"/>
    <property type="match status" value="1"/>
</dbReference>
<keyword evidence="9 12" id="KW-0443">Lipid metabolism</keyword>
<comment type="pathway">
    <text evidence="1">Lipid metabolism; fatty acid biosynthesis.</text>
</comment>
<evidence type="ECO:0000256" key="11">
    <source>
        <dbReference type="ARBA" id="ARBA00023160"/>
    </source>
</evidence>
<dbReference type="RefSeq" id="XP_066828706.1">
    <property type="nucleotide sequence ID" value="XM_066971692.1"/>
</dbReference>
<keyword evidence="4 12" id="KW-0256">Endoplasmic reticulum</keyword>
<proteinExistence type="inferred from homology"/>
<dbReference type="EC" id="1.1.1.330" evidence="12"/>
<dbReference type="PIRSF" id="PIRSF000126">
    <property type="entry name" value="11-beta-HSD1"/>
    <property type="match status" value="1"/>
</dbReference>
<accession>A0ABP0ZHA6</accession>
<protein>
    <recommendedName>
        <fullName evidence="12">Very-long-chain 3-oxoacyl-CoA reductase</fullName>
        <ecNumber evidence="12">1.1.1.330</ecNumber>
    </recommendedName>
    <alternativeName>
        <fullName evidence="12">3-ketoacyl-CoA reductase</fullName>
        <shortName evidence="12">3-ketoreductase</shortName>
        <shortName evidence="12">KAR</shortName>
    </alternativeName>
    <alternativeName>
        <fullName evidence="12">Microsomal beta-keto-reductase</fullName>
    </alternativeName>
</protein>
<dbReference type="HAMAP" id="MF_03107">
    <property type="entry name" value="3_ketoreductase"/>
    <property type="match status" value="1"/>
</dbReference>
<dbReference type="InterPro" id="IPR027533">
    <property type="entry name" value="3_ketoreductase_fungal"/>
</dbReference>
<dbReference type="Pfam" id="PF00106">
    <property type="entry name" value="adh_short"/>
    <property type="match status" value="1"/>
</dbReference>
<dbReference type="Gene3D" id="3.40.50.720">
    <property type="entry name" value="NAD(P)-binding Rossmann-like Domain"/>
    <property type="match status" value="1"/>
</dbReference>
<evidence type="ECO:0000256" key="2">
    <source>
        <dbReference type="ARBA" id="ARBA00022516"/>
    </source>
</evidence>
<keyword evidence="7 12" id="KW-1133">Transmembrane helix</keyword>
<evidence type="ECO:0000256" key="6">
    <source>
        <dbReference type="ARBA" id="ARBA00022857"/>
    </source>
</evidence>
<evidence type="ECO:0000256" key="12">
    <source>
        <dbReference type="HAMAP-Rule" id="MF_03107"/>
    </source>
</evidence>
<evidence type="ECO:0000313" key="14">
    <source>
        <dbReference type="Proteomes" id="UP001497383"/>
    </source>
</evidence>
<gene>
    <name evidence="13" type="ORF">LODBEIA_P17680</name>
</gene>